<comment type="similarity">
    <text evidence="1">Belongs to the methyltransferase superfamily.</text>
</comment>
<feature type="region of interest" description="Disordered" evidence="4">
    <location>
        <begin position="205"/>
        <end position="227"/>
    </location>
</feature>
<dbReference type="InterPro" id="IPR013216">
    <property type="entry name" value="Methyltransf_11"/>
</dbReference>
<dbReference type="InterPro" id="IPR051419">
    <property type="entry name" value="Lys/N-term_MeTrsfase_sf"/>
</dbReference>
<dbReference type="Gene3D" id="3.40.50.150">
    <property type="entry name" value="Vaccinia Virus protein VP39"/>
    <property type="match status" value="1"/>
</dbReference>
<evidence type="ECO:0000256" key="1">
    <source>
        <dbReference type="ARBA" id="ARBA00008361"/>
    </source>
</evidence>
<evidence type="ECO:0000256" key="2">
    <source>
        <dbReference type="ARBA" id="ARBA00022603"/>
    </source>
</evidence>
<keyword evidence="7" id="KW-1185">Reference proteome</keyword>
<dbReference type="Proteomes" id="UP000815325">
    <property type="component" value="Unassembled WGS sequence"/>
</dbReference>
<dbReference type="GO" id="GO:0008168">
    <property type="term" value="F:methyltransferase activity"/>
    <property type="evidence" value="ECO:0007669"/>
    <property type="project" value="UniProtKB-KW"/>
</dbReference>
<gene>
    <name evidence="6" type="ORF">DUNSADRAFT_10188</name>
</gene>
<dbReference type="Pfam" id="PF08241">
    <property type="entry name" value="Methyltransf_11"/>
    <property type="match status" value="1"/>
</dbReference>
<dbReference type="CDD" id="cd02440">
    <property type="entry name" value="AdoMet_MTases"/>
    <property type="match status" value="1"/>
</dbReference>
<dbReference type="SUPFAM" id="SSF53335">
    <property type="entry name" value="S-adenosyl-L-methionine-dependent methyltransferases"/>
    <property type="match status" value="1"/>
</dbReference>
<evidence type="ECO:0000313" key="6">
    <source>
        <dbReference type="EMBL" id="KAF5833501.1"/>
    </source>
</evidence>
<dbReference type="PANTHER" id="PTHR12176">
    <property type="entry name" value="SAM-DEPENDENT METHYLTRANSFERASE SUPERFAMILY PROTEIN"/>
    <property type="match status" value="1"/>
</dbReference>
<protein>
    <submittedName>
        <fullName evidence="6">S-adenosyl-L-methionine-dependent methyltransferase</fullName>
    </submittedName>
</protein>
<comment type="caution">
    <text evidence="6">The sequence shown here is derived from an EMBL/GenBank/DDBJ whole genome shotgun (WGS) entry which is preliminary data.</text>
</comment>
<proteinExistence type="inferred from homology"/>
<dbReference type="PANTHER" id="PTHR12176:SF79">
    <property type="entry name" value="METHYLTRANSFERASE TYPE 11 DOMAIN-CONTAINING PROTEIN"/>
    <property type="match status" value="1"/>
</dbReference>
<feature type="compositionally biased region" description="Basic and acidic residues" evidence="4">
    <location>
        <begin position="209"/>
        <end position="226"/>
    </location>
</feature>
<evidence type="ECO:0000313" key="7">
    <source>
        <dbReference type="Proteomes" id="UP000815325"/>
    </source>
</evidence>
<evidence type="ECO:0000256" key="4">
    <source>
        <dbReference type="SAM" id="MobiDB-lite"/>
    </source>
</evidence>
<organism evidence="6 7">
    <name type="scientific">Dunaliella salina</name>
    <name type="common">Green alga</name>
    <name type="synonym">Protococcus salinus</name>
    <dbReference type="NCBI Taxonomy" id="3046"/>
    <lineage>
        <taxon>Eukaryota</taxon>
        <taxon>Viridiplantae</taxon>
        <taxon>Chlorophyta</taxon>
        <taxon>core chlorophytes</taxon>
        <taxon>Chlorophyceae</taxon>
        <taxon>CS clade</taxon>
        <taxon>Chlamydomonadales</taxon>
        <taxon>Dunaliellaceae</taxon>
        <taxon>Dunaliella</taxon>
    </lineage>
</organism>
<dbReference type="EMBL" id="MU069807">
    <property type="protein sequence ID" value="KAF5833501.1"/>
    <property type="molecule type" value="Genomic_DNA"/>
</dbReference>
<keyword evidence="3" id="KW-0808">Transferase</keyword>
<dbReference type="GO" id="GO:0032259">
    <property type="term" value="P:methylation"/>
    <property type="evidence" value="ECO:0007669"/>
    <property type="project" value="UniProtKB-KW"/>
</dbReference>
<sequence length="284" mass="31009">MVPVVLPMQQPVDQPSANPGYSHACYWDNRYSSKPTTFDWFFTYGAIGGVLCSCLPKDLPCLHVGCGNSTLQDGMSKDGFLSVTNVDISPVVIDQLRLHPTHGNAYDVVDCRDMQDKYSDGSFGGVLDKGTLDAVLCCKGGHADVVKYCKEVSRILAPRGIFLLISLGTPKARAKFLDAGMASWSIEVLLLPKPSGFYQTEAMITGRQPSRDPESRAGVDRKDAPVRMHGPFSMAEASGLIGEDPDVTAKFDPNDYFFAYVCRKQGSAKEKQPEQQQACQPEQA</sequence>
<reference evidence="6" key="1">
    <citation type="submission" date="2017-08" db="EMBL/GenBank/DDBJ databases">
        <authorList>
            <person name="Polle J.E."/>
            <person name="Barry K."/>
            <person name="Cushman J."/>
            <person name="Schmutz J."/>
            <person name="Tran D."/>
            <person name="Hathwaick L.T."/>
            <person name="Yim W.C."/>
            <person name="Jenkins J."/>
            <person name="Mckie-Krisberg Z.M."/>
            <person name="Prochnik S."/>
            <person name="Lindquist E."/>
            <person name="Dockter R.B."/>
            <person name="Adam C."/>
            <person name="Molina H."/>
            <person name="Bunkerborg J."/>
            <person name="Jin E."/>
            <person name="Buchheim M."/>
            <person name="Magnuson J."/>
        </authorList>
    </citation>
    <scope>NUCLEOTIDE SEQUENCE</scope>
    <source>
        <strain evidence="6">CCAP 19/18</strain>
    </source>
</reference>
<evidence type="ECO:0000256" key="3">
    <source>
        <dbReference type="ARBA" id="ARBA00022679"/>
    </source>
</evidence>
<accession>A0ABQ7GFX1</accession>
<dbReference type="InterPro" id="IPR029063">
    <property type="entry name" value="SAM-dependent_MTases_sf"/>
</dbReference>
<feature type="domain" description="Methyltransferase type 11" evidence="5">
    <location>
        <begin position="62"/>
        <end position="163"/>
    </location>
</feature>
<keyword evidence="2 6" id="KW-0489">Methyltransferase</keyword>
<evidence type="ECO:0000259" key="5">
    <source>
        <dbReference type="Pfam" id="PF08241"/>
    </source>
</evidence>
<name>A0ABQ7GFX1_DUNSA</name>